<keyword evidence="1" id="KW-0677">Repeat</keyword>
<proteinExistence type="predicted"/>
<name>A0A915JVY5_ROMCU</name>
<dbReference type="AlphaFoldDB" id="A0A915JVY5"/>
<dbReference type="Proteomes" id="UP000887565">
    <property type="component" value="Unplaced"/>
</dbReference>
<evidence type="ECO:0000256" key="1">
    <source>
        <dbReference type="ARBA" id="ARBA00022737"/>
    </source>
</evidence>
<dbReference type="OMA" id="FCCFESE"/>
<dbReference type="InterPro" id="IPR052126">
    <property type="entry name" value="Spindle_Org/Thrombomodulin"/>
</dbReference>
<sequence>MRDTLCALVFNGVRAGETFGTEIGTLKSSKNGISGQVFHVNSTFVQIRRFTINEGLNVKFAVSSATQVGLVKNLYELKSNKDGVDFLEPVDLLLSDAFDDKTLIAELPKKKKEESWQFFGVINEKEWKYLAATSFDNKVVPSKFCCLAPLNGWAFGLKSGPVDVLDSKTLRVADFSFDGHKAPDAWFFVGKDSIDKKNARRCAILKRDTKML</sequence>
<evidence type="ECO:0000259" key="2">
    <source>
        <dbReference type="PROSITE" id="PS51549"/>
    </source>
</evidence>
<accession>A0A915JVY5</accession>
<dbReference type="WBParaSite" id="nRc.2.0.1.t30476-RA">
    <property type="protein sequence ID" value="nRc.2.0.1.t30476-RA"/>
    <property type="gene ID" value="nRc.2.0.1.g30476"/>
</dbReference>
<dbReference type="PANTHER" id="PTHR24036">
    <property type="entry name" value="SKELETOR-RELATED"/>
    <property type="match status" value="1"/>
</dbReference>
<feature type="domain" description="DM13" evidence="2">
    <location>
        <begin position="148"/>
        <end position="212"/>
    </location>
</feature>
<dbReference type="PROSITE" id="PS51549">
    <property type="entry name" value="DM13"/>
    <property type="match status" value="2"/>
</dbReference>
<reference evidence="4" key="1">
    <citation type="submission" date="2022-11" db="UniProtKB">
        <authorList>
            <consortium name="WormBaseParasite"/>
        </authorList>
    </citation>
    <scope>IDENTIFICATION</scope>
</reference>
<feature type="domain" description="DM13" evidence="2">
    <location>
        <begin position="20"/>
        <end position="136"/>
    </location>
</feature>
<dbReference type="InterPro" id="IPR019545">
    <property type="entry name" value="DM13_domain"/>
</dbReference>
<keyword evidence="3" id="KW-1185">Reference proteome</keyword>
<evidence type="ECO:0000313" key="4">
    <source>
        <dbReference type="WBParaSite" id="nRc.2.0.1.t30476-RA"/>
    </source>
</evidence>
<protein>
    <submittedName>
        <fullName evidence="4">DM13 domain-containing protein</fullName>
    </submittedName>
</protein>
<organism evidence="3 4">
    <name type="scientific">Romanomermis culicivorax</name>
    <name type="common">Nematode worm</name>
    <dbReference type="NCBI Taxonomy" id="13658"/>
    <lineage>
        <taxon>Eukaryota</taxon>
        <taxon>Metazoa</taxon>
        <taxon>Ecdysozoa</taxon>
        <taxon>Nematoda</taxon>
        <taxon>Enoplea</taxon>
        <taxon>Dorylaimia</taxon>
        <taxon>Mermithida</taxon>
        <taxon>Mermithoidea</taxon>
        <taxon>Mermithidae</taxon>
        <taxon>Romanomermis</taxon>
    </lineage>
</organism>
<dbReference type="PANTHER" id="PTHR24036:SF5">
    <property type="entry name" value="THROMBOMODULIN"/>
    <property type="match status" value="1"/>
</dbReference>
<evidence type="ECO:0000313" key="3">
    <source>
        <dbReference type="Proteomes" id="UP000887565"/>
    </source>
</evidence>